<feature type="transmembrane region" description="Helical" evidence="1">
    <location>
        <begin position="9"/>
        <end position="31"/>
    </location>
</feature>
<proteinExistence type="predicted"/>
<feature type="transmembrane region" description="Helical" evidence="1">
    <location>
        <begin position="91"/>
        <end position="108"/>
    </location>
</feature>
<keyword evidence="1" id="KW-0812">Transmembrane</keyword>
<accession>A0A0W0VZK1</accession>
<dbReference type="PATRIC" id="fig|466.6.peg.2233"/>
<keyword evidence="3" id="KW-1185">Reference proteome</keyword>
<organism evidence="2 3">
    <name type="scientific">Legionella maceachernii</name>
    <dbReference type="NCBI Taxonomy" id="466"/>
    <lineage>
        <taxon>Bacteria</taxon>
        <taxon>Pseudomonadati</taxon>
        <taxon>Pseudomonadota</taxon>
        <taxon>Gammaproteobacteria</taxon>
        <taxon>Legionellales</taxon>
        <taxon>Legionellaceae</taxon>
        <taxon>Legionella</taxon>
    </lineage>
</organism>
<dbReference type="AlphaFoldDB" id="A0A0W0VZK1"/>
<dbReference type="EMBL" id="LNYL01000045">
    <property type="protein sequence ID" value="KTD25126.1"/>
    <property type="molecule type" value="Genomic_DNA"/>
</dbReference>
<dbReference type="RefSeq" id="WP_058452852.1">
    <property type="nucleotide sequence ID" value="NZ_CAAAIB010000008.1"/>
</dbReference>
<dbReference type="Proteomes" id="UP000054908">
    <property type="component" value="Unassembled WGS sequence"/>
</dbReference>
<keyword evidence="1" id="KW-1133">Transmembrane helix</keyword>
<dbReference type="OrthoDB" id="5652823at2"/>
<feature type="transmembrane region" description="Helical" evidence="1">
    <location>
        <begin position="51"/>
        <end position="70"/>
    </location>
</feature>
<sequence length="109" mass="12970">MIKNYIHSAIIVLTQTLLPILVLVIAAPWFINSNLLQQWQRSLADNQLWFLILHGLFYLGLVFLWPKLIIRLQTQSKISIEQLNLALKVRWYLLSIFLFMDTVMLWRMT</sequence>
<protein>
    <submittedName>
        <fullName evidence="2">Uncharacterized protein</fullName>
    </submittedName>
</protein>
<comment type="caution">
    <text evidence="2">The sequence shown here is derived from an EMBL/GenBank/DDBJ whole genome shotgun (WGS) entry which is preliminary data.</text>
</comment>
<reference evidence="2 3" key="1">
    <citation type="submission" date="2015-11" db="EMBL/GenBank/DDBJ databases">
        <title>Genomic analysis of 38 Legionella species identifies large and diverse effector repertoires.</title>
        <authorList>
            <person name="Burstein D."/>
            <person name="Amaro F."/>
            <person name="Zusman T."/>
            <person name="Lifshitz Z."/>
            <person name="Cohen O."/>
            <person name="Gilbert J.A."/>
            <person name="Pupko T."/>
            <person name="Shuman H.A."/>
            <person name="Segal G."/>
        </authorList>
    </citation>
    <scope>NUCLEOTIDE SEQUENCE [LARGE SCALE GENOMIC DNA]</scope>
    <source>
        <strain evidence="2 3">PX-1-G2-E2</strain>
    </source>
</reference>
<gene>
    <name evidence="2" type="ORF">Lmac_2104</name>
</gene>
<evidence type="ECO:0000313" key="2">
    <source>
        <dbReference type="EMBL" id="KTD25126.1"/>
    </source>
</evidence>
<dbReference type="STRING" id="466.Lmac_2104"/>
<evidence type="ECO:0000256" key="1">
    <source>
        <dbReference type="SAM" id="Phobius"/>
    </source>
</evidence>
<evidence type="ECO:0000313" key="3">
    <source>
        <dbReference type="Proteomes" id="UP000054908"/>
    </source>
</evidence>
<keyword evidence="1" id="KW-0472">Membrane</keyword>
<name>A0A0W0VZK1_9GAMM</name>